<evidence type="ECO:0000313" key="2">
    <source>
        <dbReference type="EMBL" id="KAK3244167.1"/>
    </source>
</evidence>
<sequence length="161" mass="17609">MFGPPCSDGESELSASSCSSGSEEYFYETAEDFLSKKKTANKPRKTKKSDLNGEPKTSGYGPNNTEESLKQIPSLMDPANDCKCGRRCLPQFEYRPLQGYLREKSKLDSKASKDKILAELIAVLLGSSSLAPASLKYNRSLGSPSSANVFARMRIADCTLF</sequence>
<feature type="region of interest" description="Disordered" evidence="1">
    <location>
        <begin position="37"/>
        <end position="73"/>
    </location>
</feature>
<dbReference type="Proteomes" id="UP001190700">
    <property type="component" value="Unassembled WGS sequence"/>
</dbReference>
<dbReference type="EMBL" id="LGRX02032181">
    <property type="protein sequence ID" value="KAK3244167.1"/>
    <property type="molecule type" value="Genomic_DNA"/>
</dbReference>
<reference evidence="2 3" key="1">
    <citation type="journal article" date="2015" name="Genome Biol. Evol.">
        <title>Comparative Genomics of a Bacterivorous Green Alga Reveals Evolutionary Causalities and Consequences of Phago-Mixotrophic Mode of Nutrition.</title>
        <authorList>
            <person name="Burns J.A."/>
            <person name="Paasch A."/>
            <person name="Narechania A."/>
            <person name="Kim E."/>
        </authorList>
    </citation>
    <scope>NUCLEOTIDE SEQUENCE [LARGE SCALE GENOMIC DNA]</scope>
    <source>
        <strain evidence="2 3">PLY_AMNH</strain>
    </source>
</reference>
<gene>
    <name evidence="2" type="ORF">CYMTET_46210</name>
</gene>
<dbReference type="AlphaFoldDB" id="A0AAE0BYN5"/>
<protein>
    <submittedName>
        <fullName evidence="2">Uncharacterized protein</fullName>
    </submittedName>
</protein>
<organism evidence="2 3">
    <name type="scientific">Cymbomonas tetramitiformis</name>
    <dbReference type="NCBI Taxonomy" id="36881"/>
    <lineage>
        <taxon>Eukaryota</taxon>
        <taxon>Viridiplantae</taxon>
        <taxon>Chlorophyta</taxon>
        <taxon>Pyramimonadophyceae</taxon>
        <taxon>Pyramimonadales</taxon>
        <taxon>Pyramimonadaceae</taxon>
        <taxon>Cymbomonas</taxon>
    </lineage>
</organism>
<keyword evidence="3" id="KW-1185">Reference proteome</keyword>
<feature type="region of interest" description="Disordered" evidence="1">
    <location>
        <begin position="1"/>
        <end position="20"/>
    </location>
</feature>
<evidence type="ECO:0000256" key="1">
    <source>
        <dbReference type="SAM" id="MobiDB-lite"/>
    </source>
</evidence>
<proteinExistence type="predicted"/>
<evidence type="ECO:0000313" key="3">
    <source>
        <dbReference type="Proteomes" id="UP001190700"/>
    </source>
</evidence>
<feature type="compositionally biased region" description="Basic residues" evidence="1">
    <location>
        <begin position="37"/>
        <end position="47"/>
    </location>
</feature>
<comment type="caution">
    <text evidence="2">The sequence shown here is derived from an EMBL/GenBank/DDBJ whole genome shotgun (WGS) entry which is preliminary data.</text>
</comment>
<accession>A0AAE0BYN5</accession>
<name>A0AAE0BYN5_9CHLO</name>